<accession>A0A380FHD1</accession>
<evidence type="ECO:0000313" key="4">
    <source>
        <dbReference type="Proteomes" id="UP000255277"/>
    </source>
</evidence>
<proteinExistence type="predicted"/>
<dbReference type="SUPFAM" id="SSF53383">
    <property type="entry name" value="PLP-dependent transferases"/>
    <property type="match status" value="1"/>
</dbReference>
<keyword evidence="3" id="KW-0032">Aminotransferase</keyword>
<dbReference type="PANTHER" id="PTHR11601:SF50">
    <property type="entry name" value="CYSTEINE DESULFURASE ISCS 2-RELATED"/>
    <property type="match status" value="1"/>
</dbReference>
<name>A0A380FHD1_STAGA</name>
<dbReference type="InterPro" id="IPR015421">
    <property type="entry name" value="PyrdxlP-dep_Trfase_major"/>
</dbReference>
<dbReference type="InterPro" id="IPR015424">
    <property type="entry name" value="PyrdxlP-dep_Trfase"/>
</dbReference>
<feature type="domain" description="Aminotransferase class V" evidence="2">
    <location>
        <begin position="2"/>
        <end position="73"/>
    </location>
</feature>
<dbReference type="Pfam" id="PF00266">
    <property type="entry name" value="Aminotran_5"/>
    <property type="match status" value="1"/>
</dbReference>
<dbReference type="Proteomes" id="UP000255277">
    <property type="component" value="Unassembled WGS sequence"/>
</dbReference>
<evidence type="ECO:0000259" key="2">
    <source>
        <dbReference type="Pfam" id="PF00266"/>
    </source>
</evidence>
<comment type="cofactor">
    <cofactor evidence="1">
        <name>pyridoxal 5'-phosphate</name>
        <dbReference type="ChEBI" id="CHEBI:597326"/>
    </cofactor>
</comment>
<sequence length="74" mass="8275">MIYLDNAATTKPNQDVLDTFLKVNQSLYFNPNSPHQAGLQAEQLLNQAKAQIKSLFNLDNEFDIIFTSGATESK</sequence>
<dbReference type="EMBL" id="UHDK01000001">
    <property type="protein sequence ID" value="SUM33558.1"/>
    <property type="molecule type" value="Genomic_DNA"/>
</dbReference>
<dbReference type="AlphaFoldDB" id="A0A380FHD1"/>
<gene>
    <name evidence="3" type="primary">nifS_2</name>
    <name evidence="3" type="ORF">NCTC12195_03023</name>
</gene>
<dbReference type="Gene3D" id="3.40.640.10">
    <property type="entry name" value="Type I PLP-dependent aspartate aminotransferase-like (Major domain)"/>
    <property type="match status" value="1"/>
</dbReference>
<keyword evidence="3" id="KW-0808">Transferase</keyword>
<reference evidence="3 4" key="1">
    <citation type="submission" date="2018-06" db="EMBL/GenBank/DDBJ databases">
        <authorList>
            <consortium name="Pathogen Informatics"/>
            <person name="Doyle S."/>
        </authorList>
    </citation>
    <scope>NUCLEOTIDE SEQUENCE [LARGE SCALE GENOMIC DNA]</scope>
    <source>
        <strain evidence="3 4">NCTC12195</strain>
    </source>
</reference>
<protein>
    <submittedName>
        <fullName evidence="3">Aminotransferase</fullName>
        <ecNumber evidence="3">2.8.1.7</ecNumber>
    </submittedName>
</protein>
<dbReference type="GO" id="GO:0031071">
    <property type="term" value="F:cysteine desulfurase activity"/>
    <property type="evidence" value="ECO:0007669"/>
    <property type="project" value="UniProtKB-EC"/>
</dbReference>
<dbReference type="GO" id="GO:0008483">
    <property type="term" value="F:transaminase activity"/>
    <property type="evidence" value="ECO:0007669"/>
    <property type="project" value="UniProtKB-KW"/>
</dbReference>
<evidence type="ECO:0000256" key="1">
    <source>
        <dbReference type="ARBA" id="ARBA00001933"/>
    </source>
</evidence>
<evidence type="ECO:0000313" key="3">
    <source>
        <dbReference type="EMBL" id="SUM33558.1"/>
    </source>
</evidence>
<dbReference type="InterPro" id="IPR000192">
    <property type="entry name" value="Aminotrans_V_dom"/>
</dbReference>
<dbReference type="EC" id="2.8.1.7" evidence="3"/>
<organism evidence="3 4">
    <name type="scientific">Staphylococcus gallinarum</name>
    <dbReference type="NCBI Taxonomy" id="1293"/>
    <lineage>
        <taxon>Bacteria</taxon>
        <taxon>Bacillati</taxon>
        <taxon>Bacillota</taxon>
        <taxon>Bacilli</taxon>
        <taxon>Bacillales</taxon>
        <taxon>Staphylococcaceae</taxon>
        <taxon>Staphylococcus</taxon>
    </lineage>
</organism>
<dbReference type="PANTHER" id="PTHR11601">
    <property type="entry name" value="CYSTEINE DESULFURYLASE FAMILY MEMBER"/>
    <property type="match status" value="1"/>
</dbReference>